<organism evidence="3 4">
    <name type="scientific">Staphylotrichum longicolle</name>
    <dbReference type="NCBI Taxonomy" id="669026"/>
    <lineage>
        <taxon>Eukaryota</taxon>
        <taxon>Fungi</taxon>
        <taxon>Dikarya</taxon>
        <taxon>Ascomycota</taxon>
        <taxon>Pezizomycotina</taxon>
        <taxon>Sordariomycetes</taxon>
        <taxon>Sordariomycetidae</taxon>
        <taxon>Sordariales</taxon>
        <taxon>Chaetomiaceae</taxon>
        <taxon>Staphylotrichum</taxon>
    </lineage>
</organism>
<feature type="compositionally biased region" description="Basic and acidic residues" evidence="1">
    <location>
        <begin position="154"/>
        <end position="163"/>
    </location>
</feature>
<dbReference type="Proteomes" id="UP001197093">
    <property type="component" value="Unassembled WGS sequence"/>
</dbReference>
<dbReference type="SUPFAM" id="SSF46565">
    <property type="entry name" value="Chaperone J-domain"/>
    <property type="match status" value="1"/>
</dbReference>
<keyword evidence="2" id="KW-0732">Signal</keyword>
<evidence type="ECO:0000256" key="1">
    <source>
        <dbReference type="SAM" id="MobiDB-lite"/>
    </source>
</evidence>
<sequence>MAVASPWETALFCYAILAVDADADDETINAAYLRLAALRHPRGHGASDAASTEFYRTLESNSARIRQTLDDLAADASQASRDFFARVRQREDDTKETCRAEFAAALSASEAGNPRLNDYVSLLASSRSRGDGRPAPARARRRAKRRGRGQRRRWGSECRGHGHDDEEIKRVEVGNEAVRRAVHDQCLLIHDARRELAVVSAELARVRRERNARLSVRGKADGEIKKTDGGGIRKGGSDVQGSDDAVGGDPRCVSWWEEQRRAWLMGEVPLHEQLLRNAGVGDTVRVI</sequence>
<evidence type="ECO:0008006" key="5">
    <source>
        <dbReference type="Google" id="ProtNLM"/>
    </source>
</evidence>
<proteinExistence type="predicted"/>
<dbReference type="AlphaFoldDB" id="A0AAD4EZ18"/>
<dbReference type="InterPro" id="IPR001623">
    <property type="entry name" value="DnaJ_domain"/>
</dbReference>
<reference evidence="3" key="1">
    <citation type="submission" date="2023-02" db="EMBL/GenBank/DDBJ databases">
        <authorList>
            <person name="Palmer J.M."/>
        </authorList>
    </citation>
    <scope>NUCLEOTIDE SEQUENCE</scope>
    <source>
        <strain evidence="3">FW57</strain>
    </source>
</reference>
<feature type="compositionally biased region" description="Basic residues" evidence="1">
    <location>
        <begin position="138"/>
        <end position="153"/>
    </location>
</feature>
<dbReference type="Gene3D" id="1.10.287.110">
    <property type="entry name" value="DnaJ domain"/>
    <property type="match status" value="1"/>
</dbReference>
<keyword evidence="4" id="KW-1185">Reference proteome</keyword>
<evidence type="ECO:0000313" key="3">
    <source>
        <dbReference type="EMBL" id="KAG7290061.1"/>
    </source>
</evidence>
<comment type="caution">
    <text evidence="3">The sequence shown here is derived from an EMBL/GenBank/DDBJ whole genome shotgun (WGS) entry which is preliminary data.</text>
</comment>
<feature type="chain" id="PRO_5042277618" description="J domain-containing protein" evidence="2">
    <location>
        <begin position="24"/>
        <end position="287"/>
    </location>
</feature>
<feature type="region of interest" description="Disordered" evidence="1">
    <location>
        <begin position="126"/>
        <end position="163"/>
    </location>
</feature>
<protein>
    <recommendedName>
        <fullName evidence="5">J domain-containing protein</fullName>
    </recommendedName>
</protein>
<evidence type="ECO:0000256" key="2">
    <source>
        <dbReference type="SAM" id="SignalP"/>
    </source>
</evidence>
<dbReference type="CDD" id="cd06257">
    <property type="entry name" value="DnaJ"/>
    <property type="match status" value="1"/>
</dbReference>
<evidence type="ECO:0000313" key="4">
    <source>
        <dbReference type="Proteomes" id="UP001197093"/>
    </source>
</evidence>
<dbReference type="InterPro" id="IPR036869">
    <property type="entry name" value="J_dom_sf"/>
</dbReference>
<accession>A0AAD4EZ18</accession>
<dbReference type="EMBL" id="JAHCVI010000001">
    <property type="protein sequence ID" value="KAG7290061.1"/>
    <property type="molecule type" value="Genomic_DNA"/>
</dbReference>
<feature type="region of interest" description="Disordered" evidence="1">
    <location>
        <begin position="222"/>
        <end position="247"/>
    </location>
</feature>
<gene>
    <name evidence="3" type="ORF">NEMBOFW57_000053</name>
</gene>
<feature type="signal peptide" evidence="2">
    <location>
        <begin position="1"/>
        <end position="23"/>
    </location>
</feature>
<name>A0AAD4EZ18_9PEZI</name>